<dbReference type="NCBIfam" id="NF009667">
    <property type="entry name" value="PRK13188.1"/>
    <property type="match status" value="1"/>
</dbReference>
<keyword evidence="12 16" id="KW-0456">Lyase</keyword>
<dbReference type="GO" id="GO:0016020">
    <property type="term" value="C:membrane"/>
    <property type="evidence" value="ECO:0007669"/>
    <property type="project" value="GOC"/>
</dbReference>
<evidence type="ECO:0000256" key="9">
    <source>
        <dbReference type="ARBA" id="ARBA00022801"/>
    </source>
</evidence>
<evidence type="ECO:0000313" key="17">
    <source>
        <dbReference type="EMBL" id="GAT35152.1"/>
    </source>
</evidence>
<dbReference type="NCBIfam" id="TIGR01750">
    <property type="entry name" value="fabZ"/>
    <property type="match status" value="1"/>
</dbReference>
<dbReference type="GO" id="GO:0005737">
    <property type="term" value="C:cytoplasm"/>
    <property type="evidence" value="ECO:0007669"/>
    <property type="project" value="UniProtKB-SubCell"/>
</dbReference>
<keyword evidence="18" id="KW-1185">Reference proteome</keyword>
<evidence type="ECO:0000256" key="6">
    <source>
        <dbReference type="ARBA" id="ARBA00022516"/>
    </source>
</evidence>
<dbReference type="InterPro" id="IPR029069">
    <property type="entry name" value="HotDog_dom_sf"/>
</dbReference>
<dbReference type="HAMAP" id="MF_00406">
    <property type="entry name" value="FabZ"/>
    <property type="match status" value="1"/>
</dbReference>
<keyword evidence="10 15" id="KW-0862">Zinc</keyword>
<dbReference type="EC" id="4.2.1.59" evidence="16"/>
<dbReference type="GO" id="GO:0006633">
    <property type="term" value="P:fatty acid biosynthetic process"/>
    <property type="evidence" value="ECO:0007669"/>
    <property type="project" value="UniProtKB-UniRule"/>
</dbReference>
<evidence type="ECO:0000256" key="8">
    <source>
        <dbReference type="ARBA" id="ARBA00022723"/>
    </source>
</evidence>
<evidence type="ECO:0000256" key="10">
    <source>
        <dbReference type="ARBA" id="ARBA00022833"/>
    </source>
</evidence>
<dbReference type="EC" id="3.5.1.108" evidence="15"/>
<dbReference type="InterPro" id="IPR011334">
    <property type="entry name" value="UDP-acyl_GlcNac_deAcase_C"/>
</dbReference>
<evidence type="ECO:0000256" key="4">
    <source>
        <dbReference type="ARBA" id="ARBA00005002"/>
    </source>
</evidence>
<dbReference type="InterPro" id="IPR010084">
    <property type="entry name" value="FabZ"/>
</dbReference>
<dbReference type="Pfam" id="PF03331">
    <property type="entry name" value="LpxC"/>
    <property type="match status" value="1"/>
</dbReference>
<accession>A0A146GDD4</accession>
<dbReference type="GO" id="GO:0046872">
    <property type="term" value="F:metal ion binding"/>
    <property type="evidence" value="ECO:0007669"/>
    <property type="project" value="UniProtKB-KW"/>
</dbReference>
<dbReference type="InterPro" id="IPR013114">
    <property type="entry name" value="FabA_FabZ"/>
</dbReference>
<dbReference type="InParanoid" id="A0A146GDD4"/>
<name>A0A146GDD4_TERSA</name>
<evidence type="ECO:0000256" key="14">
    <source>
        <dbReference type="ARBA" id="ARBA00025049"/>
    </source>
</evidence>
<dbReference type="Proteomes" id="UP000076023">
    <property type="component" value="Unassembled WGS sequence"/>
</dbReference>
<dbReference type="Pfam" id="PF07977">
    <property type="entry name" value="FabA"/>
    <property type="match status" value="1"/>
</dbReference>
<evidence type="ECO:0000256" key="12">
    <source>
        <dbReference type="ARBA" id="ARBA00023239"/>
    </source>
</evidence>
<dbReference type="FunCoup" id="A0A146GDD4">
    <property type="interactions" value="391"/>
</dbReference>
<evidence type="ECO:0000256" key="3">
    <source>
        <dbReference type="ARBA" id="ARBA00004496"/>
    </source>
</evidence>
<dbReference type="NCBIfam" id="TIGR00325">
    <property type="entry name" value="lpxC"/>
    <property type="match status" value="1"/>
</dbReference>
<keyword evidence="9 15" id="KW-0378">Hydrolase</keyword>
<dbReference type="InterPro" id="IPR004463">
    <property type="entry name" value="UDP-acyl_GlcNac_deAcase"/>
</dbReference>
<comment type="similarity">
    <text evidence="15">Belongs to the LpxC family.</text>
</comment>
<dbReference type="GO" id="GO:0019171">
    <property type="term" value="F:(3R)-hydroxyacyl-[acyl-carrier-protein] dehydratase activity"/>
    <property type="evidence" value="ECO:0007669"/>
    <property type="project" value="UniProtKB-EC"/>
</dbReference>
<evidence type="ECO:0000256" key="11">
    <source>
        <dbReference type="ARBA" id="ARBA00023098"/>
    </source>
</evidence>
<comment type="subcellular location">
    <subcellularLocation>
        <location evidence="3 16">Cytoplasm</location>
    </subcellularLocation>
</comment>
<dbReference type="UniPathway" id="UPA00359">
    <property type="reaction ID" value="UER00478"/>
</dbReference>
<comment type="cofactor">
    <cofactor evidence="1 15">
        <name>Zn(2+)</name>
        <dbReference type="ChEBI" id="CHEBI:29105"/>
    </cofactor>
</comment>
<dbReference type="STRING" id="690879.TSACC_3216"/>
<feature type="active site" evidence="16">
    <location>
        <position position="339"/>
    </location>
</feature>
<dbReference type="Gene3D" id="3.10.129.10">
    <property type="entry name" value="Hotdog Thioesterase"/>
    <property type="match status" value="1"/>
</dbReference>
<comment type="catalytic activity">
    <reaction evidence="13 15">
        <text>a UDP-3-O-[(3R)-3-hydroxyacyl]-N-acetyl-alpha-D-glucosamine + H2O = a UDP-3-O-[(3R)-3-hydroxyacyl]-alpha-D-glucosamine + acetate</text>
        <dbReference type="Rhea" id="RHEA:67816"/>
        <dbReference type="ChEBI" id="CHEBI:15377"/>
        <dbReference type="ChEBI" id="CHEBI:30089"/>
        <dbReference type="ChEBI" id="CHEBI:137740"/>
        <dbReference type="ChEBI" id="CHEBI:173225"/>
        <dbReference type="EC" id="3.5.1.108"/>
    </reaction>
</comment>
<feature type="binding site" evidence="15">
    <location>
        <position position="234"/>
    </location>
    <ligand>
        <name>Zn(2+)</name>
        <dbReference type="ChEBI" id="CHEBI:29105"/>
    </ligand>
</feature>
<dbReference type="FunFam" id="3.10.129.10:FF:000001">
    <property type="entry name" value="3-hydroxyacyl-[acyl-carrier-protein] dehydratase FabZ"/>
    <property type="match status" value="1"/>
</dbReference>
<protein>
    <recommendedName>
        <fullName evidence="15 16">Multifunctional fusion protein</fullName>
    </recommendedName>
    <domain>
        <recommendedName>
            <fullName evidence="16">3-hydroxyacyl-[acyl-carrier-protein] dehydratase FabZ</fullName>
            <ecNumber evidence="16">4.2.1.59</ecNumber>
        </recommendedName>
        <alternativeName>
            <fullName evidence="16">(3R)-hydroxymyristoyl-[acyl-carrier-protein] dehydratase</fullName>
        </alternativeName>
        <alternativeName>
            <fullName evidence="16">Beta-hydroxyacyl-ACP dehydratase</fullName>
            <shortName evidence="16">(3R)-hydroxymyristoyl-ACP dehydrase</shortName>
        </alternativeName>
    </domain>
    <domain>
        <recommendedName>
            <fullName evidence="15">UDP-3-O-acyl-N-acetylglucosamine deacetylase</fullName>
            <shortName evidence="15">UDP-3-O-acyl-GlcNAc deacetylase</shortName>
            <ecNumber evidence="15">3.5.1.108</ecNumber>
        </recommendedName>
        <alternativeName>
            <fullName evidence="15">UDP-3-O-[R-3-hydroxymyristoyl]-N-acetylglucosamine deacetylase</fullName>
        </alternativeName>
    </domain>
</protein>
<dbReference type="CDD" id="cd01288">
    <property type="entry name" value="FabZ"/>
    <property type="match status" value="1"/>
</dbReference>
<comment type="similarity">
    <text evidence="16">Belongs to the thioester dehydratase family. FabZ subfamily.</text>
</comment>
<proteinExistence type="inferred from homology"/>
<dbReference type="HAMAP" id="MF_00388">
    <property type="entry name" value="LpxC"/>
    <property type="match status" value="1"/>
</dbReference>
<evidence type="ECO:0000256" key="2">
    <source>
        <dbReference type="ARBA" id="ARBA00002923"/>
    </source>
</evidence>
<dbReference type="AlphaFoldDB" id="A0A146GDD4"/>
<feature type="binding site" evidence="15">
    <location>
        <position position="238"/>
    </location>
    <ligand>
        <name>Zn(2+)</name>
        <dbReference type="ChEBI" id="CHEBI:29105"/>
    </ligand>
</feature>
<dbReference type="EMBL" id="BDCO01000003">
    <property type="protein sequence ID" value="GAT35152.1"/>
    <property type="molecule type" value="Genomic_DNA"/>
</dbReference>
<dbReference type="Gene3D" id="3.30.230.20">
    <property type="entry name" value="lpxc deacetylase, domain 1"/>
    <property type="match status" value="1"/>
</dbReference>
<dbReference type="SUPFAM" id="SSF54637">
    <property type="entry name" value="Thioesterase/thiol ester dehydrase-isomerase"/>
    <property type="match status" value="1"/>
</dbReference>
<organism evidence="17 18">
    <name type="scientific">Terrimicrobium sacchariphilum</name>
    <dbReference type="NCBI Taxonomy" id="690879"/>
    <lineage>
        <taxon>Bacteria</taxon>
        <taxon>Pseudomonadati</taxon>
        <taxon>Verrucomicrobiota</taxon>
        <taxon>Terrimicrobiia</taxon>
        <taxon>Terrimicrobiales</taxon>
        <taxon>Terrimicrobiaceae</taxon>
        <taxon>Terrimicrobium</taxon>
    </lineage>
</organism>
<keyword evidence="5 16" id="KW-0963">Cytoplasm</keyword>
<dbReference type="GO" id="GO:0103117">
    <property type="term" value="F:UDP-3-O-acyl-N-acetylglucosamine deacetylase activity"/>
    <property type="evidence" value="ECO:0007669"/>
    <property type="project" value="UniProtKB-UniRule"/>
</dbReference>
<keyword evidence="6 15" id="KW-0444">Lipid biosynthesis</keyword>
<feature type="binding site" evidence="15">
    <location>
        <position position="78"/>
    </location>
    <ligand>
        <name>Zn(2+)</name>
        <dbReference type="ChEBI" id="CHEBI:29105"/>
    </ligand>
</feature>
<comment type="function">
    <text evidence="14 16">Involved in unsaturated fatty acids biosynthesis. Catalyzes the dehydration of short chain beta-hydroxyacyl-ACPs and long chain saturated and unsaturated beta-hydroxyacyl-ACPs.</text>
</comment>
<comment type="function">
    <text evidence="2 15">Catalyzes the hydrolysis of UDP-3-O-myristoyl-N-acetylglucosamine to form UDP-3-O-myristoylglucosamine and acetate, the committed step in lipid A biosynthesis.</text>
</comment>
<dbReference type="GO" id="GO:0009245">
    <property type="term" value="P:lipid A biosynthetic process"/>
    <property type="evidence" value="ECO:0007669"/>
    <property type="project" value="UniProtKB-UniRule"/>
</dbReference>
<dbReference type="Gene3D" id="3.30.1700.10">
    <property type="entry name" value="lpxc deacetylase, domain 2"/>
    <property type="match status" value="1"/>
</dbReference>
<evidence type="ECO:0000256" key="7">
    <source>
        <dbReference type="ARBA" id="ARBA00022556"/>
    </source>
</evidence>
<dbReference type="PANTHER" id="PTHR33694:SF1">
    <property type="entry name" value="UDP-3-O-ACYL-N-ACETYLGLUCOSAMINE DEACETYLASE 1, MITOCHONDRIAL-RELATED"/>
    <property type="match status" value="1"/>
</dbReference>
<evidence type="ECO:0000256" key="16">
    <source>
        <dbReference type="HAMAP-Rule" id="MF_00406"/>
    </source>
</evidence>
<evidence type="ECO:0000313" key="18">
    <source>
        <dbReference type="Proteomes" id="UP000076023"/>
    </source>
</evidence>
<reference evidence="18" key="1">
    <citation type="journal article" date="2017" name="Genome Announc.">
        <title>Draft Genome Sequence of Terrimicrobium sacchariphilum NM-5T, a Facultative Anaerobic Soil Bacterium of the Class Spartobacteria.</title>
        <authorList>
            <person name="Qiu Y.L."/>
            <person name="Tourlousse D.M."/>
            <person name="Matsuura N."/>
            <person name="Ohashi A."/>
            <person name="Sekiguchi Y."/>
        </authorList>
    </citation>
    <scope>NUCLEOTIDE SEQUENCE [LARGE SCALE GENOMIC DNA]</scope>
    <source>
        <strain evidence="18">NM-5</strain>
    </source>
</reference>
<comment type="catalytic activity">
    <reaction evidence="16">
        <text>a (3R)-hydroxyacyl-[ACP] = a (2E)-enoyl-[ACP] + H2O</text>
        <dbReference type="Rhea" id="RHEA:13097"/>
        <dbReference type="Rhea" id="RHEA-COMP:9925"/>
        <dbReference type="Rhea" id="RHEA-COMP:9945"/>
        <dbReference type="ChEBI" id="CHEBI:15377"/>
        <dbReference type="ChEBI" id="CHEBI:78784"/>
        <dbReference type="ChEBI" id="CHEBI:78827"/>
        <dbReference type="EC" id="4.2.1.59"/>
    </reaction>
</comment>
<dbReference type="PANTHER" id="PTHR33694">
    <property type="entry name" value="UDP-3-O-ACYL-N-ACETYLGLUCOSAMINE DEACETYLASE 1, MITOCHONDRIAL-RELATED"/>
    <property type="match status" value="1"/>
</dbReference>
<dbReference type="SUPFAM" id="SSF54211">
    <property type="entry name" value="Ribosomal protein S5 domain 2-like"/>
    <property type="match status" value="2"/>
</dbReference>
<comment type="caution">
    <text evidence="17">The sequence shown here is derived from an EMBL/GenBank/DDBJ whole genome shotgun (WGS) entry which is preliminary data.</text>
</comment>
<gene>
    <name evidence="16" type="primary">fabZ</name>
    <name evidence="15" type="synonym">lpxC</name>
    <name evidence="17" type="ORF">TSACC_3216</name>
</gene>
<keyword evidence="11 15" id="KW-0443">Lipid metabolism</keyword>
<evidence type="ECO:0000256" key="13">
    <source>
        <dbReference type="ARBA" id="ARBA00024535"/>
    </source>
</evidence>
<dbReference type="NCBIfam" id="NF000582">
    <property type="entry name" value="PRK00006.1"/>
    <property type="match status" value="1"/>
</dbReference>
<dbReference type="InterPro" id="IPR015870">
    <property type="entry name" value="UDP-acyl_N-AcGlcN_deAcase_N"/>
</dbReference>
<keyword evidence="7 15" id="KW-0441">Lipid A biosynthesis</keyword>
<evidence type="ECO:0000256" key="5">
    <source>
        <dbReference type="ARBA" id="ARBA00022490"/>
    </source>
</evidence>
<evidence type="ECO:0000256" key="15">
    <source>
        <dbReference type="HAMAP-Rule" id="MF_00388"/>
    </source>
</evidence>
<keyword evidence="8 15" id="KW-0479">Metal-binding</keyword>
<feature type="active site" description="Proton donor" evidence="15">
    <location>
        <position position="261"/>
    </location>
</feature>
<comment type="pathway">
    <text evidence="4 15">Glycolipid biosynthesis; lipid IV(A) biosynthesis; lipid IV(A) from (3R)-3-hydroxytetradecanoyl-[acyl-carrier-protein] and UDP-N-acetyl-alpha-D-glucosamine: step 2/6.</text>
</comment>
<evidence type="ECO:0000256" key="1">
    <source>
        <dbReference type="ARBA" id="ARBA00001947"/>
    </source>
</evidence>
<sequence length="433" mass="47186">MDKQRTLASSASLKGTALHTGENVTLTVRPAPVGHGFKFKRIDLPDEPVVDAKVESVKTVERATTLVEGSVKIHTVEHVISALAGLGVDNALIEMDANEPPIGDGSAAAYVALIKEAGIVEQDAPRSYFTPREPISVQVGDSILTILPDTKFRVSCTQVGPEGRFTQYLSAEITPDFYETEIAPARTFVFYEDVKPLMDKGLIRGGSLENAIVARGDSVLSKEPLRFPDEFVRHKILDIVGDLALSGRRLRGHIVAVKPGHGPNTELARALVKRHSDYVAMAPTPIAAEGGVLDVNEIMRTLPHRYPFLMVDRIIELVEDTRAVGVKAVTINEPYFQGHFPGHPVMPGVLQVEAMAQVASVVMMRRTENIGKIGYFMSADSVKFRKPVFPGDTLFIHCEMLSAKKRLGKAACRCEVNGEVVSEGELLFGLVDK</sequence>
<dbReference type="InterPro" id="IPR020568">
    <property type="entry name" value="Ribosomal_Su5_D2-typ_SF"/>
</dbReference>